<evidence type="ECO:0000313" key="1">
    <source>
        <dbReference type="EMBL" id="BAS27173.1"/>
    </source>
</evidence>
<proteinExistence type="predicted"/>
<dbReference type="RefSeq" id="WP_068135676.1">
    <property type="nucleotide sequence ID" value="NZ_AP014924.1"/>
</dbReference>
<dbReference type="Gene3D" id="2.120.10.30">
    <property type="entry name" value="TolB, C-terminal domain"/>
    <property type="match status" value="1"/>
</dbReference>
<dbReference type="Proteomes" id="UP000065807">
    <property type="component" value="Chromosome"/>
</dbReference>
<reference evidence="2" key="1">
    <citation type="submission" date="2015-07" db="EMBL/GenBank/DDBJ databases">
        <title>Complete genome sequence and phylogenetic analysis of Limnochorda pilosa.</title>
        <authorList>
            <person name="Watanabe M."/>
            <person name="Kojima H."/>
            <person name="Fukui M."/>
        </authorList>
    </citation>
    <scope>NUCLEOTIDE SEQUENCE [LARGE SCALE GENOMIC DNA]</scope>
    <source>
        <strain evidence="2">HC45</strain>
    </source>
</reference>
<dbReference type="PANTHER" id="PTHR35399">
    <property type="entry name" value="SLR8030 PROTEIN"/>
    <property type="match status" value="1"/>
</dbReference>
<dbReference type="Pfam" id="PF05787">
    <property type="entry name" value="PhoX"/>
    <property type="match status" value="2"/>
</dbReference>
<protein>
    <recommendedName>
        <fullName evidence="3">DUF839 domain-containing protein</fullName>
    </recommendedName>
</protein>
<gene>
    <name evidence="1" type="ORF">LIP_1321</name>
</gene>
<organism evidence="1 2">
    <name type="scientific">Limnochorda pilosa</name>
    <dbReference type="NCBI Taxonomy" id="1555112"/>
    <lineage>
        <taxon>Bacteria</taxon>
        <taxon>Bacillati</taxon>
        <taxon>Bacillota</taxon>
        <taxon>Limnochordia</taxon>
        <taxon>Limnochordales</taxon>
        <taxon>Limnochordaceae</taxon>
        <taxon>Limnochorda</taxon>
    </lineage>
</organism>
<dbReference type="InterPro" id="IPR011042">
    <property type="entry name" value="6-blade_b-propeller_TolB-like"/>
</dbReference>
<dbReference type="InterPro" id="IPR008557">
    <property type="entry name" value="PhoX"/>
</dbReference>
<dbReference type="KEGG" id="lpil:LIP_1321"/>
<dbReference type="EMBL" id="AP014924">
    <property type="protein sequence ID" value="BAS27173.1"/>
    <property type="molecule type" value="Genomic_DNA"/>
</dbReference>
<dbReference type="AlphaFoldDB" id="A0A0K2SJA3"/>
<evidence type="ECO:0008006" key="3">
    <source>
        <dbReference type="Google" id="ProtNLM"/>
    </source>
</evidence>
<reference evidence="2" key="2">
    <citation type="journal article" date="2016" name="Int. J. Syst. Evol. Microbiol.">
        <title>Complete genome sequence and cell structure of Limnochorda pilosa, a Gram-negative spore-former within the phylum Firmicutes.</title>
        <authorList>
            <person name="Watanabe M."/>
            <person name="Kojima H."/>
            <person name="Fukui M."/>
        </authorList>
    </citation>
    <scope>NUCLEOTIDE SEQUENCE [LARGE SCALE GENOMIC DNA]</scope>
    <source>
        <strain evidence="2">HC45</strain>
    </source>
</reference>
<evidence type="ECO:0000313" key="2">
    <source>
        <dbReference type="Proteomes" id="UP000065807"/>
    </source>
</evidence>
<accession>A0A0K2SJA3</accession>
<dbReference type="SUPFAM" id="SSF101898">
    <property type="entry name" value="NHL repeat"/>
    <property type="match status" value="1"/>
</dbReference>
<dbReference type="OrthoDB" id="9801383at2"/>
<dbReference type="PANTHER" id="PTHR35399:SF2">
    <property type="entry name" value="DUF839 DOMAIN-CONTAINING PROTEIN"/>
    <property type="match status" value="1"/>
</dbReference>
<keyword evidence="2" id="KW-1185">Reference proteome</keyword>
<name>A0A0K2SJA3_LIMPI</name>
<dbReference type="STRING" id="1555112.LIP_1321"/>
<sequence>MSQTVRWCTVRRLGSAAIGLSLGLVLTAGVLAAPAGISFQPVAAQQGAELALPDGFSYRILVSQGDQLRDGNLFGRMPDFTGYLPLDGSRLGQLWVSHETRPAGGSVLTVGRTADGAWQVVGSEAFDFSQVGGAWNLCAGSVTPWETILVAEEYPPAKAEEIPSGLLADPARYGWIVEVDLERGSARKLYGMGRFSHESAIVLPDRKTVFLADDYRGGIFAKFVADRPGDLTEGQLFAADLQGRRWIPVPRDRAILEKVREWAVQNGATPLDRPEDIAYDPADGQVYLAITGDNAKEGQDAYGQVLRVDPETLDSEPFVLGGPQTGLFNPDNLEFDPHGNLWVFEDKYGDFINAQYGNNHIWVADAEGALHRFASIPNGAEGTGPAFTPDGKTLFFSVQHPSTPWRSSVVAVQGF</sequence>